<evidence type="ECO:0000256" key="2">
    <source>
        <dbReference type="SAM" id="SignalP"/>
    </source>
</evidence>
<evidence type="ECO:0000313" key="4">
    <source>
        <dbReference type="EMBL" id="REE00566.1"/>
    </source>
</evidence>
<feature type="region of interest" description="Disordered" evidence="1">
    <location>
        <begin position="580"/>
        <end position="613"/>
    </location>
</feature>
<evidence type="ECO:0000313" key="5">
    <source>
        <dbReference type="Proteomes" id="UP000256779"/>
    </source>
</evidence>
<feature type="chain" id="PRO_5017784339" evidence="2">
    <location>
        <begin position="22"/>
        <end position="795"/>
    </location>
</feature>
<comment type="caution">
    <text evidence="4">The sequence shown here is derived from an EMBL/GenBank/DDBJ whole genome shotgun (WGS) entry which is preliminary data.</text>
</comment>
<gene>
    <name evidence="4" type="ORF">C7460_105195</name>
</gene>
<feature type="compositionally biased region" description="Gly residues" evidence="1">
    <location>
        <begin position="547"/>
        <end position="556"/>
    </location>
</feature>
<dbReference type="AlphaFoldDB" id="A0A3D9L5L6"/>
<feature type="signal peptide" evidence="2">
    <location>
        <begin position="1"/>
        <end position="21"/>
    </location>
</feature>
<dbReference type="NCBIfam" id="TIGR04183">
    <property type="entry name" value="Por_Secre_tail"/>
    <property type="match status" value="1"/>
</dbReference>
<feature type="compositionally biased region" description="Low complexity" evidence="1">
    <location>
        <begin position="583"/>
        <end position="601"/>
    </location>
</feature>
<dbReference type="EMBL" id="QREG01000005">
    <property type="protein sequence ID" value="REE00566.1"/>
    <property type="molecule type" value="Genomic_DNA"/>
</dbReference>
<evidence type="ECO:0000259" key="3">
    <source>
        <dbReference type="Pfam" id="PF18962"/>
    </source>
</evidence>
<feature type="region of interest" description="Disordered" evidence="1">
    <location>
        <begin position="534"/>
        <end position="557"/>
    </location>
</feature>
<protein>
    <submittedName>
        <fullName evidence="4">Putative secreted protein (Por secretion system target)</fullName>
    </submittedName>
</protein>
<keyword evidence="2" id="KW-0732">Signal</keyword>
<feature type="domain" description="Secretion system C-terminal sorting" evidence="3">
    <location>
        <begin position="721"/>
        <end position="789"/>
    </location>
</feature>
<accession>A0A3D9L5L6</accession>
<keyword evidence="5" id="KW-1185">Reference proteome</keyword>
<sequence length="795" mass="82882">MSLRLLFLSFICSLAAFQSSAQSIINGYASLSAISGTTLTLGAADESNDLFEVGESLLIMQMQDDVIGANTNNNPSFGDVGDIASAGLYEEAVIQSVSRTSSTVWTEDFEDNVNDWFTGCSGGTCNPPTIQNTGGPTGRGMVAYFTDANNGNYSFWATNPIDISAYAYVDISLLAGQLNLENDDYMLIGYYLDGGGFTTVENNSYLNGNFGYTTASSSKVSGTTLQLAVFFVIDQNNEYAGIDNVVVTGYSNPTSITVTQSFVNSYSTGPNARVQAVTFPKSDDYSTTSDLTALDWNGNYGGVLAMEVFDSLTLNNDINLDGKGFRGGALNNVAESTPRVCNPEVYRTDNGEYAAKGESIYRNTNALYARARGKSANGGGGGSRHNSGGGGGGNFTAGGIGGPGYNESAPTDGCDDDPSGDAGTGAAGYGGVDLSDYISADRIFLGGGGGGGQQDGTSGASEAGGDGGGIIIIKANTIYVPCGAGVTISVNGEGFPYPSTDAGNEGAPGAGAGGSILFQVINWALDCPLNTEAKGGEGQSSVNTNPHGGGGGGGRGVTIFSGAAPASNYTADNSQGAGGLNGTGASAGSASAGSSAPTNSSFDPNGDGVIESQQGPLPVQLIGWSGTIEGQYHLLQWSTASELNNQFFTVERSVDGENWEVIAYVEGHGTTNNQNDYEYKDYYRSASMTYYRLSQTDFDGQNETFDVIALAPQARQVELLLFPNPTQGEFRVQFGRSGAEQLQWTFYNALGQLLNIRASDANGELVFNIEELPKGNYFLHVTNGNQDKTFRVVKR</sequence>
<organism evidence="4 5">
    <name type="scientific">Marinoscillum furvescens DSM 4134</name>
    <dbReference type="NCBI Taxonomy" id="1122208"/>
    <lineage>
        <taxon>Bacteria</taxon>
        <taxon>Pseudomonadati</taxon>
        <taxon>Bacteroidota</taxon>
        <taxon>Cytophagia</taxon>
        <taxon>Cytophagales</taxon>
        <taxon>Reichenbachiellaceae</taxon>
        <taxon>Marinoscillum</taxon>
    </lineage>
</organism>
<feature type="compositionally biased region" description="Gly residues" evidence="1">
    <location>
        <begin position="376"/>
        <end position="404"/>
    </location>
</feature>
<dbReference type="Pfam" id="PF18962">
    <property type="entry name" value="Por_Secre_tail"/>
    <property type="match status" value="1"/>
</dbReference>
<reference evidence="4 5" key="1">
    <citation type="submission" date="2018-07" db="EMBL/GenBank/DDBJ databases">
        <title>Genomic Encyclopedia of Type Strains, Phase IV (KMG-IV): sequencing the most valuable type-strain genomes for metagenomic binning, comparative biology and taxonomic classification.</title>
        <authorList>
            <person name="Goeker M."/>
        </authorList>
    </citation>
    <scope>NUCLEOTIDE SEQUENCE [LARGE SCALE GENOMIC DNA]</scope>
    <source>
        <strain evidence="4 5">DSM 4134</strain>
    </source>
</reference>
<dbReference type="RefSeq" id="WP_115867563.1">
    <property type="nucleotide sequence ID" value="NZ_QREG01000005.1"/>
</dbReference>
<dbReference type="OrthoDB" id="928137at2"/>
<dbReference type="InterPro" id="IPR026444">
    <property type="entry name" value="Secre_tail"/>
</dbReference>
<feature type="region of interest" description="Disordered" evidence="1">
    <location>
        <begin position="374"/>
        <end position="426"/>
    </location>
</feature>
<name>A0A3D9L5L6_MARFU</name>
<evidence type="ECO:0000256" key="1">
    <source>
        <dbReference type="SAM" id="MobiDB-lite"/>
    </source>
</evidence>
<dbReference type="Proteomes" id="UP000256779">
    <property type="component" value="Unassembled WGS sequence"/>
</dbReference>
<proteinExistence type="predicted"/>